<keyword evidence="2" id="KW-1185">Reference proteome</keyword>
<organism evidence="1 2">
    <name type="scientific">Cypionkella aquatica</name>
    <dbReference type="NCBI Taxonomy" id="1756042"/>
    <lineage>
        <taxon>Bacteria</taxon>
        <taxon>Pseudomonadati</taxon>
        <taxon>Pseudomonadota</taxon>
        <taxon>Alphaproteobacteria</taxon>
        <taxon>Rhodobacterales</taxon>
        <taxon>Paracoccaceae</taxon>
        <taxon>Cypionkella</taxon>
    </lineage>
</organism>
<sequence>MGAVLAVLALPLQAQTDDAAWQAALISQDIGQLQGFVKDHPQSPHMAEAEALLAKALTTARGMGLMPVQAVEGYVAQKELIAATQGAKTAAAYQAYLTAYPQGLFVGLAQTELALLALAPAEVAPPNPAADLMGLTFTTPFPVGEHVKGRSIAELIASATPQFSPIEGLPDAAWRDKTCANCHAWNEASLCDQAQTYTKPNAAEALAKPHPLGETFKLGLQQWALGGCK</sequence>
<protein>
    <submittedName>
        <fullName evidence="1">Uncharacterized protein</fullName>
    </submittedName>
</protein>
<proteinExistence type="predicted"/>
<comment type="caution">
    <text evidence="1">The sequence shown here is derived from an EMBL/GenBank/DDBJ whole genome shotgun (WGS) entry which is preliminary data.</text>
</comment>
<evidence type="ECO:0000313" key="1">
    <source>
        <dbReference type="EMBL" id="GLS86145.1"/>
    </source>
</evidence>
<dbReference type="EMBL" id="BSPP01000004">
    <property type="protein sequence ID" value="GLS86145.1"/>
    <property type="molecule type" value="Genomic_DNA"/>
</dbReference>
<reference evidence="1 2" key="1">
    <citation type="journal article" date="2014" name="Int. J. Syst. Evol. Microbiol.">
        <title>Complete genome sequence of Corynebacterium casei LMG S-19264T (=DSM 44701T), isolated from a smear-ripened cheese.</title>
        <authorList>
            <consortium name="US DOE Joint Genome Institute (JGI-PGF)"/>
            <person name="Walter F."/>
            <person name="Albersmeier A."/>
            <person name="Kalinowski J."/>
            <person name="Ruckert C."/>
        </authorList>
    </citation>
    <scope>NUCLEOTIDE SEQUENCE [LARGE SCALE GENOMIC DNA]</scope>
    <source>
        <strain evidence="1 2">NBRC 111766</strain>
    </source>
</reference>
<gene>
    <name evidence="1" type="ORF">GCM10010873_11190</name>
</gene>
<name>A0AA37TUL9_9RHOB</name>
<dbReference type="Proteomes" id="UP001157355">
    <property type="component" value="Unassembled WGS sequence"/>
</dbReference>
<dbReference type="AlphaFoldDB" id="A0AA37TUL9"/>
<accession>A0AA37TUL9</accession>
<evidence type="ECO:0000313" key="2">
    <source>
        <dbReference type="Proteomes" id="UP001157355"/>
    </source>
</evidence>